<keyword evidence="1 5" id="KW-0436">Ligase</keyword>
<gene>
    <name evidence="6" type="ORF">HD600_001257</name>
</gene>
<evidence type="ECO:0000256" key="1">
    <source>
        <dbReference type="ARBA" id="ARBA00022598"/>
    </source>
</evidence>
<dbReference type="HAMAP" id="MF_01609">
    <property type="entry name" value="Glu_cys_ligase_2"/>
    <property type="match status" value="1"/>
</dbReference>
<keyword evidence="2 5" id="KW-0547">Nucleotide-binding</keyword>
<dbReference type="InterPro" id="IPR011793">
    <property type="entry name" value="YbdK"/>
</dbReference>
<comment type="catalytic activity">
    <reaction evidence="4 5">
        <text>L-cysteine + L-glutamate + ATP = gamma-L-glutamyl-L-cysteine + ADP + phosphate + H(+)</text>
        <dbReference type="Rhea" id="RHEA:13285"/>
        <dbReference type="ChEBI" id="CHEBI:15378"/>
        <dbReference type="ChEBI" id="CHEBI:29985"/>
        <dbReference type="ChEBI" id="CHEBI:30616"/>
        <dbReference type="ChEBI" id="CHEBI:35235"/>
        <dbReference type="ChEBI" id="CHEBI:43474"/>
        <dbReference type="ChEBI" id="CHEBI:58173"/>
        <dbReference type="ChEBI" id="CHEBI:456216"/>
        <dbReference type="EC" id="6.3.2.2"/>
    </reaction>
</comment>
<dbReference type="InterPro" id="IPR014746">
    <property type="entry name" value="Gln_synth/guanido_kin_cat_dom"/>
</dbReference>
<dbReference type="GO" id="GO:0004357">
    <property type="term" value="F:glutamate-cysteine ligase activity"/>
    <property type="evidence" value="ECO:0007669"/>
    <property type="project" value="UniProtKB-EC"/>
</dbReference>
<dbReference type="InterPro" id="IPR006336">
    <property type="entry name" value="GCS2"/>
</dbReference>
<dbReference type="EMBL" id="JACHMU010000001">
    <property type="protein sequence ID" value="MBB5742760.1"/>
    <property type="molecule type" value="Genomic_DNA"/>
</dbReference>
<dbReference type="NCBIfam" id="TIGR02050">
    <property type="entry name" value="gshA_cyan_rel"/>
    <property type="match status" value="1"/>
</dbReference>
<evidence type="ECO:0000313" key="7">
    <source>
        <dbReference type="Proteomes" id="UP000517712"/>
    </source>
</evidence>
<proteinExistence type="inferred from homology"/>
<comment type="similarity">
    <text evidence="5">Belongs to the glutamate--cysteine ligase type 2 family. YbdK subfamily.</text>
</comment>
<dbReference type="PANTHER" id="PTHR36510:SF1">
    <property type="entry name" value="GLUTAMATE--CYSTEINE LIGASE 2-RELATED"/>
    <property type="match status" value="1"/>
</dbReference>
<dbReference type="EC" id="6.3.2.2" evidence="5"/>
<evidence type="ECO:0000313" key="6">
    <source>
        <dbReference type="EMBL" id="MBB5742760.1"/>
    </source>
</evidence>
<reference evidence="6 7" key="1">
    <citation type="submission" date="2020-08" db="EMBL/GenBank/DDBJ databases">
        <title>Sequencing the genomes of 1000 actinobacteria strains.</title>
        <authorList>
            <person name="Klenk H.-P."/>
        </authorList>
    </citation>
    <scope>NUCLEOTIDE SEQUENCE [LARGE SCALE GENOMIC DNA]</scope>
    <source>
        <strain evidence="6 7">DSM 24823</strain>
    </source>
</reference>
<keyword evidence="7" id="KW-1185">Reference proteome</keyword>
<dbReference type="Gene3D" id="3.30.590.20">
    <property type="match status" value="1"/>
</dbReference>
<evidence type="ECO:0000256" key="2">
    <source>
        <dbReference type="ARBA" id="ARBA00022741"/>
    </source>
</evidence>
<dbReference type="GO" id="GO:0005524">
    <property type="term" value="F:ATP binding"/>
    <property type="evidence" value="ECO:0007669"/>
    <property type="project" value="UniProtKB-KW"/>
</dbReference>
<evidence type="ECO:0000256" key="4">
    <source>
        <dbReference type="ARBA" id="ARBA00048819"/>
    </source>
</evidence>
<dbReference type="AlphaFoldDB" id="A0A7W9CBX9"/>
<name>A0A7W9CBX9_9MICO</name>
<keyword evidence="3 5" id="KW-0067">ATP-binding</keyword>
<protein>
    <recommendedName>
        <fullName evidence="5">Putative glutamate--cysteine ligase 2</fullName>
        <ecNumber evidence="5">6.3.2.2</ecNumber>
    </recommendedName>
    <alternativeName>
        <fullName evidence="5">Gamma-glutamylcysteine synthetase 2</fullName>
        <shortName evidence="5">GCS 2</shortName>
        <shortName evidence="5">Gamma-GCS 2</shortName>
    </alternativeName>
</protein>
<dbReference type="SUPFAM" id="SSF55931">
    <property type="entry name" value="Glutamine synthetase/guanido kinase"/>
    <property type="match status" value="1"/>
</dbReference>
<dbReference type="GO" id="GO:0042398">
    <property type="term" value="P:modified amino acid biosynthetic process"/>
    <property type="evidence" value="ECO:0007669"/>
    <property type="project" value="InterPro"/>
</dbReference>
<dbReference type="InterPro" id="IPR050141">
    <property type="entry name" value="GCL_type2/YbdK_subfam"/>
</dbReference>
<accession>A0A7W9CBX9</accession>
<organism evidence="6 7">
    <name type="scientific">Microbacterium ginsengiterrae</name>
    <dbReference type="NCBI Taxonomy" id="546115"/>
    <lineage>
        <taxon>Bacteria</taxon>
        <taxon>Bacillati</taxon>
        <taxon>Actinomycetota</taxon>
        <taxon>Actinomycetes</taxon>
        <taxon>Micrococcales</taxon>
        <taxon>Microbacteriaceae</taxon>
        <taxon>Microbacterium</taxon>
    </lineage>
</organism>
<sequence>MTRFGMEEEFQLLDEDTLIPIPLGAAASAALPGGMGRVTTEFLTSQVEFSTSPAATLADAAVEIGAMRTDLQAFAQRHRSVAAATGTPFGPGPAASVVSTARYAAIAGWLGHIVDGHHVNGLHLHVEIIDVEERVRALNAVRPWLATLLALSGNSPFADGQDTGHHSWRTILLRRLPLAGCPPHFHDSTHYHQVIGALVEQDILPDVASVSWAARMSDLYPTLELRIFDAQLTAEDALLCAAIGRALALSAPPAGVLDDAALQASVWAAARSGLDAMLLHPDSGEPAPARAMVGLLRERITEALEESGDAAFVEEGLDRVLREGTGASRQRAAYAEGGTAALSALYRSASGGEAHDAGDEQ</sequence>
<dbReference type="Pfam" id="PF04107">
    <property type="entry name" value="GCS2"/>
    <property type="match status" value="1"/>
</dbReference>
<dbReference type="RefSeq" id="WP_184282323.1">
    <property type="nucleotide sequence ID" value="NZ_BAAAPG010000001.1"/>
</dbReference>
<comment type="caution">
    <text evidence="6">The sequence shown here is derived from an EMBL/GenBank/DDBJ whole genome shotgun (WGS) entry which is preliminary data.</text>
</comment>
<dbReference type="Proteomes" id="UP000517712">
    <property type="component" value="Unassembled WGS sequence"/>
</dbReference>
<dbReference type="PANTHER" id="PTHR36510">
    <property type="entry name" value="GLUTAMATE--CYSTEINE LIGASE 2-RELATED"/>
    <property type="match status" value="1"/>
</dbReference>
<comment type="function">
    <text evidence="5">ATP-dependent carboxylate-amine ligase which exhibits weak glutamate--cysteine ligase activity.</text>
</comment>
<evidence type="ECO:0000256" key="3">
    <source>
        <dbReference type="ARBA" id="ARBA00022840"/>
    </source>
</evidence>
<evidence type="ECO:0000256" key="5">
    <source>
        <dbReference type="HAMAP-Rule" id="MF_01609"/>
    </source>
</evidence>